<sequence length="65" mass="7300">MKGCKDGPGDVVLDIRDVRDAFLLRSGSTNVSYHEVKGMGHKWIHDEPIDVTDEVLDFFDIPKQG</sequence>
<evidence type="ECO:0000313" key="1">
    <source>
        <dbReference type="EMBL" id="AKV58429.1"/>
    </source>
</evidence>
<name>A0A0K1RAJ0_9CORY</name>
<reference evidence="1 2" key="1">
    <citation type="submission" date="2015-08" db="EMBL/GenBank/DDBJ databases">
        <authorList>
            <person name="Babu N.S."/>
            <person name="Beckwith C.J."/>
            <person name="Beseler K.G."/>
            <person name="Brison A."/>
            <person name="Carone J.V."/>
            <person name="Caskin T.P."/>
            <person name="Diamond M."/>
            <person name="Durham M.E."/>
            <person name="Foxe J.M."/>
            <person name="Go M."/>
            <person name="Henderson B.A."/>
            <person name="Jones I.B."/>
            <person name="McGettigan J.A."/>
            <person name="Micheletti S.J."/>
            <person name="Nasrallah M.E."/>
            <person name="Ortiz D."/>
            <person name="Piller C.R."/>
            <person name="Privatt S.R."/>
            <person name="Schneider S.L."/>
            <person name="Sharp S."/>
            <person name="Smith T.C."/>
            <person name="Stanton J.D."/>
            <person name="Ullery H.E."/>
            <person name="Wilson R.J."/>
            <person name="Serrano M.G."/>
            <person name="Buck G."/>
            <person name="Lee V."/>
            <person name="Wang Y."/>
            <person name="Carvalho R."/>
            <person name="Voegtly L."/>
            <person name="Shi R."/>
            <person name="Duckworth R."/>
            <person name="Johnson A."/>
            <person name="Loviza R."/>
            <person name="Walstead R."/>
            <person name="Shah Z."/>
            <person name="Kiflezghi M."/>
            <person name="Wade K."/>
            <person name="Ball S.L."/>
            <person name="Bradley K.W."/>
            <person name="Asai D.J."/>
            <person name="Bowman C.A."/>
            <person name="Russell D.A."/>
            <person name="Pope W.H."/>
            <person name="Jacobs-Sera D."/>
            <person name="Hendrix R.W."/>
            <person name="Hatfull G.F."/>
        </authorList>
    </citation>
    <scope>NUCLEOTIDE SEQUENCE [LARGE SCALE GENOMIC DNA]</scope>
    <source>
        <strain evidence="1 2">PUDD_83A45</strain>
    </source>
</reference>
<dbReference type="STRING" id="156976.AK829_03735"/>
<dbReference type="PATRIC" id="fig|156976.3.peg.736"/>
<proteinExistence type="predicted"/>
<keyword evidence="2" id="KW-1185">Reference proteome</keyword>
<dbReference type="InterPro" id="IPR029058">
    <property type="entry name" value="AB_hydrolase_fold"/>
</dbReference>
<dbReference type="SUPFAM" id="SSF53474">
    <property type="entry name" value="alpha/beta-Hydrolases"/>
    <property type="match status" value="1"/>
</dbReference>
<evidence type="ECO:0000313" key="2">
    <source>
        <dbReference type="Proteomes" id="UP000060016"/>
    </source>
</evidence>
<protein>
    <recommendedName>
        <fullName evidence="3">Alpha/beta hydrolase</fullName>
    </recommendedName>
</protein>
<dbReference type="AlphaFoldDB" id="A0A0K1RAJ0"/>
<evidence type="ECO:0008006" key="3">
    <source>
        <dbReference type="Google" id="ProtNLM"/>
    </source>
</evidence>
<dbReference type="EMBL" id="CP012342">
    <property type="protein sequence ID" value="AKV58429.1"/>
    <property type="molecule type" value="Genomic_DNA"/>
</dbReference>
<accession>A0A0K1RAJ0</accession>
<gene>
    <name evidence="1" type="ORF">AK829_03735</name>
</gene>
<organism evidence="1 2">
    <name type="scientific">Corynebacterium riegelii</name>
    <dbReference type="NCBI Taxonomy" id="156976"/>
    <lineage>
        <taxon>Bacteria</taxon>
        <taxon>Bacillati</taxon>
        <taxon>Actinomycetota</taxon>
        <taxon>Actinomycetes</taxon>
        <taxon>Mycobacteriales</taxon>
        <taxon>Corynebacteriaceae</taxon>
        <taxon>Corynebacterium</taxon>
    </lineage>
</organism>
<dbReference type="KEGG" id="crie:AK829_03735"/>
<dbReference type="Proteomes" id="UP000060016">
    <property type="component" value="Chromosome"/>
</dbReference>